<reference evidence="1 2" key="1">
    <citation type="journal article" date="2022" name="New Phytol.">
        <title>Ecological generalism drives hyperdiversity of secondary metabolite gene clusters in xylarialean endophytes.</title>
        <authorList>
            <person name="Franco M.E.E."/>
            <person name="Wisecaver J.H."/>
            <person name="Arnold A.E."/>
            <person name="Ju Y.M."/>
            <person name="Slot J.C."/>
            <person name="Ahrendt S."/>
            <person name="Moore L.P."/>
            <person name="Eastman K.E."/>
            <person name="Scott K."/>
            <person name="Konkel Z."/>
            <person name="Mondo S.J."/>
            <person name="Kuo A."/>
            <person name="Hayes R.D."/>
            <person name="Haridas S."/>
            <person name="Andreopoulos B."/>
            <person name="Riley R."/>
            <person name="LaButti K."/>
            <person name="Pangilinan J."/>
            <person name="Lipzen A."/>
            <person name="Amirebrahimi M."/>
            <person name="Yan J."/>
            <person name="Adam C."/>
            <person name="Keymanesh K."/>
            <person name="Ng V."/>
            <person name="Louie K."/>
            <person name="Northen T."/>
            <person name="Drula E."/>
            <person name="Henrissat B."/>
            <person name="Hsieh H.M."/>
            <person name="Youens-Clark K."/>
            <person name="Lutzoni F."/>
            <person name="Miadlikowska J."/>
            <person name="Eastwood D.C."/>
            <person name="Hamelin R.C."/>
            <person name="Grigoriev I.V."/>
            <person name="U'Ren J.M."/>
        </authorList>
    </citation>
    <scope>NUCLEOTIDE SEQUENCE [LARGE SCALE GENOMIC DNA]</scope>
    <source>
        <strain evidence="1 2">CBS 119005</strain>
    </source>
</reference>
<gene>
    <name evidence="1" type="ORF">F4820DRAFT_99426</name>
</gene>
<name>A0ACB9YPC6_9PEZI</name>
<proteinExistence type="predicted"/>
<keyword evidence="1" id="KW-0689">Ribosomal protein</keyword>
<dbReference type="EMBL" id="MU393579">
    <property type="protein sequence ID" value="KAI4860630.1"/>
    <property type="molecule type" value="Genomic_DNA"/>
</dbReference>
<comment type="caution">
    <text evidence="1">The sequence shown here is derived from an EMBL/GenBank/DDBJ whole genome shotgun (WGS) entry which is preliminary data.</text>
</comment>
<sequence>MGGQRQVMPRRVYQTVTTLMNHRIFPAVKVQQPVWYKVVESIPPAEILTRPFPPQHKKPNPKARRPSRLFQPQQIVYEEDELRRTFYKDHPWELARPRMIIEMDGKDAQKYDWSKGLIQPGMPLCGESVVQRQMWMMYNIPDMTKEQAYDIVRREFYALRQEEEVERRIAKEEAQMMGAYFGKTFLQVGVELEDAQYERWKKWAGKQIAAVRTEQSQAYTTFGDEEEADNIDLEEMMEETVTEDVPVRR</sequence>
<organism evidence="1 2">
    <name type="scientific">Hypoxylon rubiginosum</name>
    <dbReference type="NCBI Taxonomy" id="110542"/>
    <lineage>
        <taxon>Eukaryota</taxon>
        <taxon>Fungi</taxon>
        <taxon>Dikarya</taxon>
        <taxon>Ascomycota</taxon>
        <taxon>Pezizomycotina</taxon>
        <taxon>Sordariomycetes</taxon>
        <taxon>Xylariomycetidae</taxon>
        <taxon>Xylariales</taxon>
        <taxon>Hypoxylaceae</taxon>
        <taxon>Hypoxylon</taxon>
    </lineage>
</organism>
<dbReference type="Proteomes" id="UP001497700">
    <property type="component" value="Unassembled WGS sequence"/>
</dbReference>
<keyword evidence="2" id="KW-1185">Reference proteome</keyword>
<keyword evidence="1" id="KW-0687">Ribonucleoprotein</keyword>
<accession>A0ACB9YPC6</accession>
<evidence type="ECO:0000313" key="1">
    <source>
        <dbReference type="EMBL" id="KAI4860630.1"/>
    </source>
</evidence>
<protein>
    <submittedName>
        <fullName evidence="1">Mitochondrial ribosomal protein</fullName>
    </submittedName>
</protein>
<evidence type="ECO:0000313" key="2">
    <source>
        <dbReference type="Proteomes" id="UP001497700"/>
    </source>
</evidence>